<dbReference type="PANTHER" id="PTHR42648">
    <property type="entry name" value="TRANSPOSASE, PUTATIVE-RELATED"/>
    <property type="match status" value="1"/>
</dbReference>
<dbReference type="InterPro" id="IPR057670">
    <property type="entry name" value="SH3_retrovirus"/>
</dbReference>
<keyword evidence="1" id="KW-0863">Zinc-finger</keyword>
<dbReference type="InterPro" id="IPR036397">
    <property type="entry name" value="RNaseH_sf"/>
</dbReference>
<evidence type="ECO:0000256" key="3">
    <source>
        <dbReference type="SAM" id="MobiDB-lite"/>
    </source>
</evidence>
<feature type="domain" description="CCHC-type" evidence="4">
    <location>
        <begin position="316"/>
        <end position="332"/>
    </location>
</feature>
<evidence type="ECO:0000313" key="7">
    <source>
        <dbReference type="Proteomes" id="UP001231189"/>
    </source>
</evidence>
<evidence type="ECO:0000313" key="6">
    <source>
        <dbReference type="EMBL" id="KAK1667559.1"/>
    </source>
</evidence>
<keyword evidence="2" id="KW-0175">Coiled coil</keyword>
<dbReference type="InterPro" id="IPR036875">
    <property type="entry name" value="Znf_CCHC_sf"/>
</dbReference>
<feature type="domain" description="Integrase catalytic" evidence="5">
    <location>
        <begin position="658"/>
        <end position="824"/>
    </location>
</feature>
<name>A0AAD8T1A5_LOLMU</name>
<dbReference type="EMBL" id="JAUUTY010000003">
    <property type="protein sequence ID" value="KAK1667559.1"/>
    <property type="molecule type" value="Genomic_DNA"/>
</dbReference>
<evidence type="ECO:0000256" key="2">
    <source>
        <dbReference type="SAM" id="Coils"/>
    </source>
</evidence>
<dbReference type="PANTHER" id="PTHR42648:SF21">
    <property type="entry name" value="CYSTEINE-RICH RLK (RECEPTOR-LIKE PROTEIN KINASE) 8"/>
    <property type="match status" value="1"/>
</dbReference>
<dbReference type="AlphaFoldDB" id="A0AAD8T1A5"/>
<dbReference type="InterPro" id="IPR012337">
    <property type="entry name" value="RNaseH-like_sf"/>
</dbReference>
<dbReference type="SUPFAM" id="SSF53098">
    <property type="entry name" value="Ribonuclease H-like"/>
    <property type="match status" value="1"/>
</dbReference>
<dbReference type="GO" id="GO:0015074">
    <property type="term" value="P:DNA integration"/>
    <property type="evidence" value="ECO:0007669"/>
    <property type="project" value="InterPro"/>
</dbReference>
<proteinExistence type="predicted"/>
<comment type="caution">
    <text evidence="6">The sequence shown here is derived from an EMBL/GenBank/DDBJ whole genome shotgun (WGS) entry which is preliminary data.</text>
</comment>
<sequence length="932" mass="106949">MRCCHPGGLLRDNSKIRSWFGPRSGLDRLVRSLARSDRDLRRTARSLVRLTGFLGCSVELWEIIVDGYRKPQDPVRMTSTEFYNRQLNASACDKIRSGINRKLLDQVNDIDSAKELWDRIIVLREETDLIQSALYESAKQEATMFIIREGESVADAYARLGALRVKVKGLGCEKYNDGFEMNEAFIKSKVISMIAVKQKDTNLALNLQIITKSADLNADDLVSYVAANENMAKIGERLMAMNRVDEASHKHEASHNLALKARADHEREEVYEIEEDEEMTSTSDIATDFAFFAKKYKAKFPMFLNEKKKKKKKEKRKCYNCDEHSHFSNECPYEKRVDKPKFVKGVKPSLKPNPINDLYKKNKGSAFVGAEYMSDEEDEYEEKEAGVADKVKDLETIERDQLLAQELDASKKELEVAHASLTRDLDHLERANKLAKDELKKLGENHDLLQETYKKALGSMNDPIVAKYVASSSTSFTHEHAKLVEEHVRLQEELSLHVETNAYLESLVTKYGLDYHPNESSCEKATILEENVRLTKELAKFTTTKNKMGLDDLLGKQRSNNQKFGLGYVSKSYKKNNYKKEKSTQEKNKKVTNDGKASKGKATSGDHTGPNNHYALFTDYYGDVYANYVGPRDGYAYRGACVAGKQIRKNHPTKSVVTTYRPLELLHLDLFGPSHYDTLGGSNYGLVIVDDYSRYSWVFLLKSKDETYREFIIFAKKAQHMYESEIKAIRTDNDTEFKNYTMQEFVDDEGIKHEFSAPYTPQQNGVVERKNRTIIEMARTMLSEFNSPHNFWGEAISTAVHYSNRLFLRPLHNKTPYELLTCNKPNVMYIRVFGCKCLVNNNKGKLGKFETRTIEGTFVGYAENSHAYRYYNKSTGLLKYLVTWCSWRIMAPKWSKLFHVLQVMMILLMPSSLWALDTSGPQKFILMIKVMK</sequence>
<keyword evidence="1" id="KW-0862">Zinc</keyword>
<dbReference type="PROSITE" id="PS50158">
    <property type="entry name" value="ZF_CCHC"/>
    <property type="match status" value="1"/>
</dbReference>
<evidence type="ECO:0000256" key="1">
    <source>
        <dbReference type="PROSITE-ProRule" id="PRU00047"/>
    </source>
</evidence>
<dbReference type="GO" id="GO:0008270">
    <property type="term" value="F:zinc ion binding"/>
    <property type="evidence" value="ECO:0007669"/>
    <property type="project" value="UniProtKB-KW"/>
</dbReference>
<feature type="compositionally biased region" description="Basic and acidic residues" evidence="3">
    <location>
        <begin position="578"/>
        <end position="597"/>
    </location>
</feature>
<reference evidence="6" key="1">
    <citation type="submission" date="2023-07" db="EMBL/GenBank/DDBJ databases">
        <title>A chromosome-level genome assembly of Lolium multiflorum.</title>
        <authorList>
            <person name="Chen Y."/>
            <person name="Copetti D."/>
            <person name="Kolliker R."/>
            <person name="Studer B."/>
        </authorList>
    </citation>
    <scope>NUCLEOTIDE SEQUENCE</scope>
    <source>
        <strain evidence="6">02402/16</strain>
        <tissue evidence="6">Leaf</tissue>
    </source>
</reference>
<dbReference type="PROSITE" id="PS50994">
    <property type="entry name" value="INTEGRASE"/>
    <property type="match status" value="1"/>
</dbReference>
<dbReference type="Pfam" id="PF25597">
    <property type="entry name" value="SH3_retrovirus"/>
    <property type="match status" value="1"/>
</dbReference>
<dbReference type="InterPro" id="IPR039537">
    <property type="entry name" value="Retrotran_Ty1/copia-like"/>
</dbReference>
<dbReference type="Pfam" id="PF00665">
    <property type="entry name" value="rve"/>
    <property type="match status" value="1"/>
</dbReference>
<feature type="coiled-coil region" evidence="2">
    <location>
        <begin position="404"/>
        <end position="452"/>
    </location>
</feature>
<dbReference type="Gene3D" id="4.10.60.10">
    <property type="entry name" value="Zinc finger, CCHC-type"/>
    <property type="match status" value="1"/>
</dbReference>
<dbReference type="InterPro" id="IPR001584">
    <property type="entry name" value="Integrase_cat-core"/>
</dbReference>
<protein>
    <submittedName>
        <fullName evidence="6">Uncharacterized protein</fullName>
    </submittedName>
</protein>
<dbReference type="GO" id="GO:0003676">
    <property type="term" value="F:nucleic acid binding"/>
    <property type="evidence" value="ECO:0007669"/>
    <property type="project" value="InterPro"/>
</dbReference>
<organism evidence="6 7">
    <name type="scientific">Lolium multiflorum</name>
    <name type="common">Italian ryegrass</name>
    <name type="synonym">Lolium perenne subsp. multiflorum</name>
    <dbReference type="NCBI Taxonomy" id="4521"/>
    <lineage>
        <taxon>Eukaryota</taxon>
        <taxon>Viridiplantae</taxon>
        <taxon>Streptophyta</taxon>
        <taxon>Embryophyta</taxon>
        <taxon>Tracheophyta</taxon>
        <taxon>Spermatophyta</taxon>
        <taxon>Magnoliopsida</taxon>
        <taxon>Liliopsida</taxon>
        <taxon>Poales</taxon>
        <taxon>Poaceae</taxon>
        <taxon>BOP clade</taxon>
        <taxon>Pooideae</taxon>
        <taxon>Poodae</taxon>
        <taxon>Poeae</taxon>
        <taxon>Poeae Chloroplast Group 2 (Poeae type)</taxon>
        <taxon>Loliodinae</taxon>
        <taxon>Loliinae</taxon>
        <taxon>Lolium</taxon>
    </lineage>
</organism>
<dbReference type="InterPro" id="IPR001878">
    <property type="entry name" value="Znf_CCHC"/>
</dbReference>
<evidence type="ECO:0000259" key="5">
    <source>
        <dbReference type="PROSITE" id="PS50994"/>
    </source>
</evidence>
<dbReference type="Proteomes" id="UP001231189">
    <property type="component" value="Unassembled WGS sequence"/>
</dbReference>
<dbReference type="SUPFAM" id="SSF57756">
    <property type="entry name" value="Retrovirus zinc finger-like domains"/>
    <property type="match status" value="1"/>
</dbReference>
<keyword evidence="7" id="KW-1185">Reference proteome</keyword>
<dbReference type="Gene3D" id="3.30.420.10">
    <property type="entry name" value="Ribonuclease H-like superfamily/Ribonuclease H"/>
    <property type="match status" value="1"/>
</dbReference>
<accession>A0AAD8T1A5</accession>
<feature type="region of interest" description="Disordered" evidence="3">
    <location>
        <begin position="576"/>
        <end position="608"/>
    </location>
</feature>
<keyword evidence="1" id="KW-0479">Metal-binding</keyword>
<gene>
    <name evidence="6" type="ORF">QYE76_055718</name>
</gene>
<evidence type="ECO:0000259" key="4">
    <source>
        <dbReference type="PROSITE" id="PS50158"/>
    </source>
</evidence>